<name>A7SS74_NEMVE</name>
<dbReference type="EMBL" id="DS469773">
    <property type="protein sequence ID" value="EDO33440.1"/>
    <property type="molecule type" value="Genomic_DNA"/>
</dbReference>
<dbReference type="GO" id="GO:0005634">
    <property type="term" value="C:nucleus"/>
    <property type="evidence" value="ECO:0000318"/>
    <property type="project" value="GO_Central"/>
</dbReference>
<dbReference type="PROSITE" id="PS00028">
    <property type="entry name" value="ZINC_FINGER_C2H2_1"/>
    <property type="match status" value="1"/>
</dbReference>
<dbReference type="GO" id="GO:0003700">
    <property type="term" value="F:DNA-binding transcription factor activity"/>
    <property type="evidence" value="ECO:0000318"/>
    <property type="project" value="GO_Central"/>
</dbReference>
<proteinExistence type="predicted"/>
<comment type="subcellular location">
    <subcellularLocation>
        <location evidence="1">Nucleus</location>
    </subcellularLocation>
</comment>
<dbReference type="Pfam" id="PF15997">
    <property type="entry name" value="DUF4772"/>
    <property type="match status" value="1"/>
</dbReference>
<evidence type="ECO:0000256" key="7">
    <source>
        <dbReference type="ARBA" id="ARBA00023163"/>
    </source>
</evidence>
<dbReference type="InterPro" id="IPR013087">
    <property type="entry name" value="Znf_C2H2_type"/>
</dbReference>
<sequence>MHSTRRRQKNSSLGLRVCAPWKDSLYYSGVVEAVKSRPTGESTYTVLFDDGYIAEVDEDELVGPGFATASSVHLASGQRVFITYNGREVAARVVKNKPDLKKVLVRVSDHGEHTMVMNRKDIRLLKAQKHRATLKLLEDSPPNECPIPQKIKPVENIESSMTEENLTRSEEMAALVLTALSISPILKEPDKGHGEEAIFSFSPDSGADMAWSYSPSNSPTISTSPNSLEEFQFPQDHGAENSDEGIGIDFVRRDRTRKRKNSTSSTGGSKKTLYHCTWPGCCKILSTAPGIIRHVRTIHLGPKRHSEDGFSDGEEEFYFTERETDGDEYYASDPFPHPLALSPTPTQSHFDMVKSPWTEPGLSPTLMENSPQNLHFNWDLNPTDHTQFVPSKAAAKPSSPTRTTQQYHTKKGHRSNVVQKVGQPSPLTGDVDDKDRPVQAQLGMMEPPKGGGDLPSNALKCLDIHPLPSSSTITFLLNHYLPPQPSDDKVEKAEIQQEKEAVHGLEAKLEKCRMVNTGNRAKKLAEKPIAEHGRTVVCPFCHEAIQNLSLYLKEVHKADGSSSRSKKLLESASLFRKSAASVKERQKETAATKAPLHQWKRLELGKDNILRRRLGLRLQLVLPRKPHPIVFKELPEEMGQLGAVVKWRAAMEEAYKIARSKSRVQLARGKKHYEKKLRSSSLQPESTLNQIENIEEVPCTALSVVYPSISQQAADYVGNFSNITVPFSANLSQGFSTIAQSETFFRETFKKVVTLELLKPSETALIVFEKTEESAVDYVTPFFAVCLLLLATCLACAWDKDVAEIEPAMPKEQVAMATCHLEEAVELVASITEEKTRAHKIPKNKKTKAKKTTIPVPCRGITGEADGSKPESTWTPPNFHEDKTGGIVTTKKNKPKYRKEEKSNIKGFKTDTQISDRKVNTGGSKERVLQRWTPDASIPASSLMEWKPQPTARKFKGFDPEEMFRMNMERFGVKTSFDPSLSQYTTPLPVR</sequence>
<keyword evidence="3 9" id="KW-0863">Zinc-finger</keyword>
<dbReference type="Gene3D" id="2.30.30.140">
    <property type="match status" value="1"/>
</dbReference>
<dbReference type="SUPFAM" id="SSF63748">
    <property type="entry name" value="Tudor/PWWP/MBT"/>
    <property type="match status" value="1"/>
</dbReference>
<keyword evidence="5" id="KW-0805">Transcription regulation</keyword>
<evidence type="ECO:0000313" key="13">
    <source>
        <dbReference type="Proteomes" id="UP000001593"/>
    </source>
</evidence>
<dbReference type="eggNOG" id="ENOG502QW7P">
    <property type="taxonomic scope" value="Eukaryota"/>
</dbReference>
<evidence type="ECO:0000256" key="8">
    <source>
        <dbReference type="ARBA" id="ARBA00023242"/>
    </source>
</evidence>
<gene>
    <name evidence="12" type="ORF">NEMVEDRAFT_v1g247070</name>
</gene>
<dbReference type="InParanoid" id="A7SS74"/>
<organism evidence="12 13">
    <name type="scientific">Nematostella vectensis</name>
    <name type="common">Starlet sea anemone</name>
    <dbReference type="NCBI Taxonomy" id="45351"/>
    <lineage>
        <taxon>Eukaryota</taxon>
        <taxon>Metazoa</taxon>
        <taxon>Cnidaria</taxon>
        <taxon>Anthozoa</taxon>
        <taxon>Hexacorallia</taxon>
        <taxon>Actiniaria</taxon>
        <taxon>Edwardsiidae</taxon>
        <taxon>Nematostella</taxon>
    </lineage>
</organism>
<evidence type="ECO:0000256" key="5">
    <source>
        <dbReference type="ARBA" id="ARBA00023015"/>
    </source>
</evidence>
<feature type="region of interest" description="Disordered" evidence="10">
    <location>
        <begin position="390"/>
        <end position="433"/>
    </location>
</feature>
<feature type="compositionally biased region" description="Polar residues" evidence="10">
    <location>
        <begin position="398"/>
        <end position="407"/>
    </location>
</feature>
<dbReference type="InterPro" id="IPR052253">
    <property type="entry name" value="CR1/CR2-DNA-binding_regulator"/>
</dbReference>
<evidence type="ECO:0000256" key="10">
    <source>
        <dbReference type="SAM" id="MobiDB-lite"/>
    </source>
</evidence>
<protein>
    <recommendedName>
        <fullName evidence="11">C2H2-type domain-containing protein</fullName>
    </recommendedName>
</protein>
<dbReference type="HOGENOM" id="CLU_301545_0_0_1"/>
<evidence type="ECO:0000256" key="3">
    <source>
        <dbReference type="ARBA" id="ARBA00022771"/>
    </source>
</evidence>
<dbReference type="GO" id="GO:0006357">
    <property type="term" value="P:regulation of transcription by RNA polymerase II"/>
    <property type="evidence" value="ECO:0000318"/>
    <property type="project" value="GO_Central"/>
</dbReference>
<accession>A7SS74</accession>
<dbReference type="PANTHER" id="PTHR13006">
    <property type="entry name" value="PAPILLOMAVIRUS REGULATORY FACTOR PRF-1"/>
    <property type="match status" value="1"/>
</dbReference>
<evidence type="ECO:0000256" key="9">
    <source>
        <dbReference type="PROSITE-ProRule" id="PRU00042"/>
    </source>
</evidence>
<dbReference type="InterPro" id="IPR031940">
    <property type="entry name" value="DUF4772"/>
</dbReference>
<dbReference type="PANTHER" id="PTHR13006:SF9">
    <property type="entry name" value="GLUCOSE TRANSPORTER 4 ENHANCER FACTOR, ISOFORM G"/>
    <property type="match status" value="1"/>
</dbReference>
<dbReference type="GO" id="GO:0000978">
    <property type="term" value="F:RNA polymerase II cis-regulatory region sequence-specific DNA binding"/>
    <property type="evidence" value="ECO:0000318"/>
    <property type="project" value="GO_Central"/>
</dbReference>
<keyword evidence="7" id="KW-0804">Transcription</keyword>
<keyword evidence="2" id="KW-0479">Metal-binding</keyword>
<feature type="region of interest" description="Disordered" evidence="10">
    <location>
        <begin position="236"/>
        <end position="270"/>
    </location>
</feature>
<keyword evidence="13" id="KW-1185">Reference proteome</keyword>
<keyword evidence="6" id="KW-0238">DNA-binding</keyword>
<evidence type="ECO:0000313" key="12">
    <source>
        <dbReference type="EMBL" id="EDO33440.1"/>
    </source>
</evidence>
<evidence type="ECO:0000256" key="2">
    <source>
        <dbReference type="ARBA" id="ARBA00022723"/>
    </source>
</evidence>
<feature type="region of interest" description="Disordered" evidence="10">
    <location>
        <begin position="856"/>
        <end position="895"/>
    </location>
</feature>
<dbReference type="Proteomes" id="UP000001593">
    <property type="component" value="Unassembled WGS sequence"/>
</dbReference>
<evidence type="ECO:0000259" key="11">
    <source>
        <dbReference type="PROSITE" id="PS50157"/>
    </source>
</evidence>
<dbReference type="InterPro" id="IPR002999">
    <property type="entry name" value="Tudor"/>
</dbReference>
<dbReference type="GO" id="GO:0008270">
    <property type="term" value="F:zinc ion binding"/>
    <property type="evidence" value="ECO:0007669"/>
    <property type="project" value="UniProtKB-KW"/>
</dbReference>
<reference evidence="12 13" key="1">
    <citation type="journal article" date="2007" name="Science">
        <title>Sea anemone genome reveals ancestral eumetazoan gene repertoire and genomic organization.</title>
        <authorList>
            <person name="Putnam N.H."/>
            <person name="Srivastava M."/>
            <person name="Hellsten U."/>
            <person name="Dirks B."/>
            <person name="Chapman J."/>
            <person name="Salamov A."/>
            <person name="Terry A."/>
            <person name="Shapiro H."/>
            <person name="Lindquist E."/>
            <person name="Kapitonov V.V."/>
            <person name="Jurka J."/>
            <person name="Genikhovich G."/>
            <person name="Grigoriev I.V."/>
            <person name="Lucas S.M."/>
            <person name="Steele R.E."/>
            <person name="Finnerty J.R."/>
            <person name="Technau U."/>
            <person name="Martindale M.Q."/>
            <person name="Rokhsar D.S."/>
        </authorList>
    </citation>
    <scope>NUCLEOTIDE SEQUENCE [LARGE SCALE GENOMIC DNA]</scope>
    <source>
        <strain evidence="13">CH2 X CH6</strain>
    </source>
</reference>
<feature type="domain" description="C2H2-type" evidence="11">
    <location>
        <begin position="274"/>
        <end position="304"/>
    </location>
</feature>
<dbReference type="AlphaFoldDB" id="A7SS74"/>
<dbReference type="PROSITE" id="PS50157">
    <property type="entry name" value="ZINC_FINGER_C2H2_2"/>
    <property type="match status" value="1"/>
</dbReference>
<keyword evidence="8" id="KW-0539">Nucleus</keyword>
<evidence type="ECO:0000256" key="4">
    <source>
        <dbReference type="ARBA" id="ARBA00022833"/>
    </source>
</evidence>
<dbReference type="STRING" id="45351.A7SS74"/>
<evidence type="ECO:0000256" key="6">
    <source>
        <dbReference type="ARBA" id="ARBA00023125"/>
    </source>
</evidence>
<keyword evidence="4" id="KW-0862">Zinc</keyword>
<dbReference type="SMART" id="SM00333">
    <property type="entry name" value="TUDOR"/>
    <property type="match status" value="2"/>
</dbReference>
<evidence type="ECO:0000256" key="1">
    <source>
        <dbReference type="ARBA" id="ARBA00004123"/>
    </source>
</evidence>